<protein>
    <submittedName>
        <fullName evidence="1">Uncharacterized protein</fullName>
    </submittedName>
</protein>
<evidence type="ECO:0000313" key="1">
    <source>
        <dbReference type="EMBL" id="ACJ83590.1"/>
    </source>
</evidence>
<name>B7FFY9_MEDTR</name>
<sequence>FFFFFLKEKNPFYYFIEKIINLNPEKLCLI</sequence>
<reference evidence="1" key="1">
    <citation type="submission" date="2008-12" db="EMBL/GenBank/DDBJ databases">
        <title>Medicago truncatula full length cdna cloning project.</title>
        <authorList>
            <person name="Moskal W."/>
            <person name="Chan A."/>
            <person name="Cheung F."/>
            <person name="Xiao Y."/>
            <person name="Town C.D."/>
        </authorList>
    </citation>
    <scope>NUCLEOTIDE SEQUENCE</scope>
</reference>
<organism evidence="1">
    <name type="scientific">Medicago truncatula</name>
    <name type="common">Barrel medic</name>
    <name type="synonym">Medicago tribuloides</name>
    <dbReference type="NCBI Taxonomy" id="3880"/>
    <lineage>
        <taxon>Eukaryota</taxon>
        <taxon>Viridiplantae</taxon>
        <taxon>Streptophyta</taxon>
        <taxon>Embryophyta</taxon>
        <taxon>Tracheophyta</taxon>
        <taxon>Spermatophyta</taxon>
        <taxon>Magnoliopsida</taxon>
        <taxon>eudicotyledons</taxon>
        <taxon>Gunneridae</taxon>
        <taxon>Pentapetalae</taxon>
        <taxon>rosids</taxon>
        <taxon>fabids</taxon>
        <taxon>Fabales</taxon>
        <taxon>Fabaceae</taxon>
        <taxon>Papilionoideae</taxon>
        <taxon>50 kb inversion clade</taxon>
        <taxon>NPAAA clade</taxon>
        <taxon>Hologalegina</taxon>
        <taxon>IRL clade</taxon>
        <taxon>Trifolieae</taxon>
        <taxon>Medicago</taxon>
    </lineage>
</organism>
<proteinExistence type="evidence at transcript level"/>
<dbReference type="EMBL" id="BT050922">
    <property type="protein sequence ID" value="ACJ83590.1"/>
    <property type="molecule type" value="mRNA"/>
</dbReference>
<dbReference type="AlphaFoldDB" id="B7FFY9"/>
<accession>B7FFY9</accession>
<feature type="non-terminal residue" evidence="1">
    <location>
        <position position="1"/>
    </location>
</feature>